<gene>
    <name evidence="7" type="ORF">FCH28_02440</name>
</gene>
<dbReference type="SUPFAM" id="SSF46689">
    <property type="entry name" value="Homeodomain-like"/>
    <property type="match status" value="1"/>
</dbReference>
<dbReference type="OrthoDB" id="3212503at2"/>
<dbReference type="InterPro" id="IPR036271">
    <property type="entry name" value="Tet_transcr_reg_TetR-rel_C_sf"/>
</dbReference>
<dbReference type="RefSeq" id="WP_136737977.1">
    <property type="nucleotide sequence ID" value="NZ_SUMB01000001.1"/>
</dbReference>
<evidence type="ECO:0000256" key="2">
    <source>
        <dbReference type="ARBA" id="ARBA00023125"/>
    </source>
</evidence>
<dbReference type="PANTHER" id="PTHR47506">
    <property type="entry name" value="TRANSCRIPTIONAL REGULATORY PROTEIN"/>
    <property type="match status" value="1"/>
</dbReference>
<dbReference type="GO" id="GO:0003677">
    <property type="term" value="F:DNA binding"/>
    <property type="evidence" value="ECO:0007669"/>
    <property type="project" value="UniProtKB-UniRule"/>
</dbReference>
<dbReference type="Proteomes" id="UP000308697">
    <property type="component" value="Unassembled WGS sequence"/>
</dbReference>
<evidence type="ECO:0000256" key="1">
    <source>
        <dbReference type="ARBA" id="ARBA00023015"/>
    </source>
</evidence>
<dbReference type="EMBL" id="SUMB01000001">
    <property type="protein sequence ID" value="TJZ59025.1"/>
    <property type="molecule type" value="Genomic_DNA"/>
</dbReference>
<dbReference type="InterPro" id="IPR001647">
    <property type="entry name" value="HTH_TetR"/>
</dbReference>
<dbReference type="Gene3D" id="1.10.357.10">
    <property type="entry name" value="Tetracycline Repressor, domain 2"/>
    <property type="match status" value="1"/>
</dbReference>
<proteinExistence type="predicted"/>
<feature type="DNA-binding region" description="H-T-H motif" evidence="4">
    <location>
        <begin position="62"/>
        <end position="81"/>
    </location>
</feature>
<keyword evidence="2 4" id="KW-0238">DNA-binding</keyword>
<reference evidence="7 8" key="1">
    <citation type="submission" date="2019-04" db="EMBL/GenBank/DDBJ databases">
        <title>Streptomyces piniterrae sp. nov., a heliquinomycin-producing actinomycete isolated from rhizosphere soil of Pinus yunnanensis.</title>
        <authorList>
            <person name="Zhuang X."/>
            <person name="Zhao J."/>
        </authorList>
    </citation>
    <scope>NUCLEOTIDE SEQUENCE [LARGE SCALE GENOMIC DNA]</scope>
    <source>
        <strain evidence="8">jys28</strain>
    </source>
</reference>
<dbReference type="SUPFAM" id="SSF48498">
    <property type="entry name" value="Tetracyclin repressor-like, C-terminal domain"/>
    <property type="match status" value="1"/>
</dbReference>
<keyword evidence="8" id="KW-1185">Reference proteome</keyword>
<name>A0A4U0NW91_9ACTN</name>
<dbReference type="PANTHER" id="PTHR47506:SF1">
    <property type="entry name" value="HTH-TYPE TRANSCRIPTIONAL REGULATOR YJDC"/>
    <property type="match status" value="1"/>
</dbReference>
<keyword evidence="1" id="KW-0805">Transcription regulation</keyword>
<accession>A0A4U0NW91</accession>
<evidence type="ECO:0000313" key="7">
    <source>
        <dbReference type="EMBL" id="TJZ59025.1"/>
    </source>
</evidence>
<dbReference type="InterPro" id="IPR009057">
    <property type="entry name" value="Homeodomain-like_sf"/>
</dbReference>
<organism evidence="7 8">
    <name type="scientific">Streptomyces piniterrae</name>
    <dbReference type="NCBI Taxonomy" id="2571125"/>
    <lineage>
        <taxon>Bacteria</taxon>
        <taxon>Bacillati</taxon>
        <taxon>Actinomycetota</taxon>
        <taxon>Actinomycetes</taxon>
        <taxon>Kitasatosporales</taxon>
        <taxon>Streptomycetaceae</taxon>
        <taxon>Streptomyces</taxon>
    </lineage>
</organism>
<dbReference type="Pfam" id="PF00440">
    <property type="entry name" value="TetR_N"/>
    <property type="match status" value="1"/>
</dbReference>
<feature type="compositionally biased region" description="Basic and acidic residues" evidence="5">
    <location>
        <begin position="1"/>
        <end position="20"/>
    </location>
</feature>
<evidence type="ECO:0000256" key="4">
    <source>
        <dbReference type="PROSITE-ProRule" id="PRU00335"/>
    </source>
</evidence>
<evidence type="ECO:0000256" key="5">
    <source>
        <dbReference type="SAM" id="MobiDB-lite"/>
    </source>
</evidence>
<feature type="domain" description="HTH tetR-type" evidence="6">
    <location>
        <begin position="39"/>
        <end position="99"/>
    </location>
</feature>
<dbReference type="AlphaFoldDB" id="A0A4U0NW91"/>
<dbReference type="PRINTS" id="PR00455">
    <property type="entry name" value="HTHTETR"/>
</dbReference>
<evidence type="ECO:0000313" key="8">
    <source>
        <dbReference type="Proteomes" id="UP000308697"/>
    </source>
</evidence>
<evidence type="ECO:0000259" key="6">
    <source>
        <dbReference type="PROSITE" id="PS50977"/>
    </source>
</evidence>
<protein>
    <submittedName>
        <fullName evidence="7">TetR/AcrR family transcriptional regulator</fullName>
    </submittedName>
</protein>
<dbReference type="PROSITE" id="PS50977">
    <property type="entry name" value="HTH_TETR_2"/>
    <property type="match status" value="1"/>
</dbReference>
<comment type="caution">
    <text evidence="7">The sequence shown here is derived from an EMBL/GenBank/DDBJ whole genome shotgun (WGS) entry which is preliminary data.</text>
</comment>
<feature type="region of interest" description="Disordered" evidence="5">
    <location>
        <begin position="1"/>
        <end position="39"/>
    </location>
</feature>
<evidence type="ECO:0000256" key="3">
    <source>
        <dbReference type="ARBA" id="ARBA00023163"/>
    </source>
</evidence>
<sequence>MHVRESHVRESQVRENEANRPDAGGSASPRRPTQAERRARTRNALLESAARGLSRYGYGNLVLEQVAREAGYTRGALYHQFKDKQDLTLAVSEWVMATWDEEVGQLVAQEQDPAAALLALARGHAVYCRRDIARVAIALRLEFSGQDHPVGREVEKGYQSLIERCAGLIGAGREAGSIPDGPPARAVALAFVGAVEGTSIALSGQAPHDESLVAGAAAGALGLPTHTDIQGRTA</sequence>
<keyword evidence="3" id="KW-0804">Transcription</keyword>